<dbReference type="AlphaFoldDB" id="A0A8K0D740"/>
<dbReference type="EMBL" id="VTPC01003622">
    <property type="protein sequence ID" value="KAF2898247.1"/>
    <property type="molecule type" value="Genomic_DNA"/>
</dbReference>
<accession>A0A8K0D740</accession>
<comment type="caution">
    <text evidence="1">The sequence shown here is derived from an EMBL/GenBank/DDBJ whole genome shotgun (WGS) entry which is preliminary data.</text>
</comment>
<organism evidence="1 2">
    <name type="scientific">Ignelater luminosus</name>
    <name type="common">Cucubano</name>
    <name type="synonym">Pyrophorus luminosus</name>
    <dbReference type="NCBI Taxonomy" id="2038154"/>
    <lineage>
        <taxon>Eukaryota</taxon>
        <taxon>Metazoa</taxon>
        <taxon>Ecdysozoa</taxon>
        <taxon>Arthropoda</taxon>
        <taxon>Hexapoda</taxon>
        <taxon>Insecta</taxon>
        <taxon>Pterygota</taxon>
        <taxon>Neoptera</taxon>
        <taxon>Endopterygota</taxon>
        <taxon>Coleoptera</taxon>
        <taxon>Polyphaga</taxon>
        <taxon>Elateriformia</taxon>
        <taxon>Elateroidea</taxon>
        <taxon>Elateridae</taxon>
        <taxon>Agrypninae</taxon>
        <taxon>Pyrophorini</taxon>
        <taxon>Ignelater</taxon>
    </lineage>
</organism>
<evidence type="ECO:0000313" key="2">
    <source>
        <dbReference type="Proteomes" id="UP000801492"/>
    </source>
</evidence>
<evidence type="ECO:0000313" key="1">
    <source>
        <dbReference type="EMBL" id="KAF2898247.1"/>
    </source>
</evidence>
<name>A0A8K0D740_IGNLU</name>
<dbReference type="OrthoDB" id="416987at2759"/>
<dbReference type="Proteomes" id="UP000801492">
    <property type="component" value="Unassembled WGS sequence"/>
</dbReference>
<gene>
    <name evidence="1" type="ORF">ILUMI_07925</name>
</gene>
<keyword evidence="2" id="KW-1185">Reference proteome</keyword>
<protein>
    <submittedName>
        <fullName evidence="1">Uncharacterized protein</fullName>
    </submittedName>
</protein>
<proteinExistence type="predicted"/>
<reference evidence="1" key="1">
    <citation type="submission" date="2019-08" db="EMBL/GenBank/DDBJ databases">
        <title>The genome of the North American firefly Photinus pyralis.</title>
        <authorList>
            <consortium name="Photinus pyralis genome working group"/>
            <person name="Fallon T.R."/>
            <person name="Sander Lower S.E."/>
            <person name="Weng J.-K."/>
        </authorList>
    </citation>
    <scope>NUCLEOTIDE SEQUENCE</scope>
    <source>
        <strain evidence="1">TRF0915ILg1</strain>
        <tissue evidence="1">Whole body</tissue>
    </source>
</reference>
<sequence>MGVGCQSKEDAAIAARESSIKTITINEEAHYESYNKILEEWLQKGIIEEVLLEDAKNGLHYLTHKPIIKESSATAKKHVEQGRLCEKAGLRNL</sequence>